<name>X0KP70_FUSOX</name>
<dbReference type="HOGENOM" id="CLU_1677959_0_0_1"/>
<feature type="compositionally biased region" description="Polar residues" evidence="1">
    <location>
        <begin position="37"/>
        <end position="48"/>
    </location>
</feature>
<proteinExistence type="predicted"/>
<gene>
    <name evidence="2" type="ORF">FOTG_16262</name>
</gene>
<accession>X0KP70</accession>
<organism evidence="2">
    <name type="scientific">Fusarium oxysporum f. sp. vasinfectum 25433</name>
    <dbReference type="NCBI Taxonomy" id="1089449"/>
    <lineage>
        <taxon>Eukaryota</taxon>
        <taxon>Fungi</taxon>
        <taxon>Dikarya</taxon>
        <taxon>Ascomycota</taxon>
        <taxon>Pezizomycotina</taxon>
        <taxon>Sordariomycetes</taxon>
        <taxon>Hypocreomycetidae</taxon>
        <taxon>Hypocreales</taxon>
        <taxon>Nectriaceae</taxon>
        <taxon>Fusarium</taxon>
        <taxon>Fusarium oxysporum species complex</taxon>
    </lineage>
</organism>
<dbReference type="EMBL" id="JH658022">
    <property type="protein sequence ID" value="EXM15384.1"/>
    <property type="molecule type" value="Genomic_DNA"/>
</dbReference>
<reference evidence="2" key="1">
    <citation type="submission" date="2011-11" db="EMBL/GenBank/DDBJ databases">
        <title>The Genome Sequence of Fusarium oxysporum Cotton.</title>
        <authorList>
            <consortium name="The Broad Institute Genome Sequencing Platform"/>
            <person name="Ma L.-J."/>
            <person name="Gale L.R."/>
            <person name="Schwartz D.C."/>
            <person name="Zhou S."/>
            <person name="Corby-Kistler H."/>
            <person name="Young S.K."/>
            <person name="Zeng Q."/>
            <person name="Gargeya S."/>
            <person name="Fitzgerald M."/>
            <person name="Haas B."/>
            <person name="Abouelleil A."/>
            <person name="Alvarado L."/>
            <person name="Arachchi H.M."/>
            <person name="Berlin A."/>
            <person name="Brown A."/>
            <person name="Chapman S.B."/>
            <person name="Chen Z."/>
            <person name="Dunbar C."/>
            <person name="Freedman E."/>
            <person name="Gearin G."/>
            <person name="Goldberg J."/>
            <person name="Griggs A."/>
            <person name="Gujja S."/>
            <person name="Heiman D."/>
            <person name="Howarth C."/>
            <person name="Larson L."/>
            <person name="Lui A."/>
            <person name="MacDonald P.J.P."/>
            <person name="Montmayeur A."/>
            <person name="Murphy C."/>
            <person name="Neiman D."/>
            <person name="Pearson M."/>
            <person name="Priest M."/>
            <person name="Roberts A."/>
            <person name="Saif S."/>
            <person name="Shea T."/>
            <person name="Shenoy N."/>
            <person name="Sisk P."/>
            <person name="Stolte C."/>
            <person name="Sykes S."/>
            <person name="Wortman J."/>
            <person name="Nusbaum C."/>
            <person name="Birren B."/>
        </authorList>
    </citation>
    <scope>NUCLEOTIDE SEQUENCE [LARGE SCALE GENOMIC DNA]</scope>
    <source>
        <strain evidence="2">25433</strain>
    </source>
</reference>
<evidence type="ECO:0000313" key="2">
    <source>
        <dbReference type="EMBL" id="EXM15384.1"/>
    </source>
</evidence>
<dbReference type="InterPro" id="IPR053175">
    <property type="entry name" value="DHMBA_Reg_Transcription_Factor"/>
</dbReference>
<dbReference type="AlphaFoldDB" id="X0KP70"/>
<reference evidence="2" key="2">
    <citation type="submission" date="2012-05" db="EMBL/GenBank/DDBJ databases">
        <title>The Genome Annotation of Fusarium oxysporum Cotton.</title>
        <authorList>
            <consortium name="The Broad Institute Genomics Platform"/>
            <person name="Ma L.-J."/>
            <person name="Corby-Kistler H."/>
            <person name="Broz K."/>
            <person name="Gale L.R."/>
            <person name="Jonkers W."/>
            <person name="O'Donnell K."/>
            <person name="Ploetz R."/>
            <person name="Steinberg C."/>
            <person name="Schwartz D.C."/>
            <person name="VanEtten H."/>
            <person name="Zhou S."/>
            <person name="Young S.K."/>
            <person name="Zeng Q."/>
            <person name="Gargeya S."/>
            <person name="Fitzgerald M."/>
            <person name="Abouelleil A."/>
            <person name="Alvarado L."/>
            <person name="Chapman S.B."/>
            <person name="Gainer-Dewar J."/>
            <person name="Goldberg J."/>
            <person name="Griggs A."/>
            <person name="Gujja S."/>
            <person name="Hansen M."/>
            <person name="Howarth C."/>
            <person name="Imamovic A."/>
            <person name="Ireland A."/>
            <person name="Larimer J."/>
            <person name="McCowan C."/>
            <person name="Murphy C."/>
            <person name="Pearson M."/>
            <person name="Poon T.W."/>
            <person name="Priest M."/>
            <person name="Roberts A."/>
            <person name="Saif S."/>
            <person name="Shea T."/>
            <person name="Sykes S."/>
            <person name="Wortman J."/>
            <person name="Nusbaum C."/>
            <person name="Birren B."/>
        </authorList>
    </citation>
    <scope>NUCLEOTIDE SEQUENCE</scope>
    <source>
        <strain evidence="2">25433</strain>
    </source>
</reference>
<evidence type="ECO:0000256" key="1">
    <source>
        <dbReference type="SAM" id="MobiDB-lite"/>
    </source>
</evidence>
<sequence length="157" mass="17181">MPACNNWIKERWTCPGVLSEADIRFRHHSGVTLKKSQANLSSKQNELSNPGRGRMTRHVPPPLEDRATAFFFPRFVLNTNSDPQSRRGVCESLPELLQQEKAEGMLGTIIPATGLAALANAGKSLEWKSGVFALCGKALRQLTVDLGDAVKASRTIP</sequence>
<dbReference type="OrthoDB" id="4220372at2759"/>
<dbReference type="PANTHER" id="PTHR38791">
    <property type="entry name" value="ZN(II)2CYS6 TRANSCRIPTION FACTOR (EUROFUNG)-RELATED-RELATED"/>
    <property type="match status" value="1"/>
</dbReference>
<protein>
    <submittedName>
        <fullName evidence="2">Uncharacterized protein</fullName>
    </submittedName>
</protein>
<feature type="region of interest" description="Disordered" evidence="1">
    <location>
        <begin position="37"/>
        <end position="60"/>
    </location>
</feature>
<dbReference type="Proteomes" id="UP000030701">
    <property type="component" value="Unassembled WGS sequence"/>
</dbReference>